<organism evidence="1 2">
    <name type="scientific">Solanum commersonii</name>
    <name type="common">Commerson's wild potato</name>
    <name type="synonym">Commerson's nightshade</name>
    <dbReference type="NCBI Taxonomy" id="4109"/>
    <lineage>
        <taxon>Eukaryota</taxon>
        <taxon>Viridiplantae</taxon>
        <taxon>Streptophyta</taxon>
        <taxon>Embryophyta</taxon>
        <taxon>Tracheophyta</taxon>
        <taxon>Spermatophyta</taxon>
        <taxon>Magnoliopsida</taxon>
        <taxon>eudicotyledons</taxon>
        <taxon>Gunneridae</taxon>
        <taxon>Pentapetalae</taxon>
        <taxon>asterids</taxon>
        <taxon>lamiids</taxon>
        <taxon>Solanales</taxon>
        <taxon>Solanaceae</taxon>
        <taxon>Solanoideae</taxon>
        <taxon>Solaneae</taxon>
        <taxon>Solanum</taxon>
    </lineage>
</organism>
<proteinExistence type="predicted"/>
<sequence length="76" mass="8176">MPHVSLSPGLLCFINVKNGLGPVDKVKLKNESNTVTTDLDLTQSPLSSIHKAKIQFPATNSCDSSIPPAINFIRSE</sequence>
<evidence type="ECO:0000313" key="1">
    <source>
        <dbReference type="EMBL" id="KAG5617421.1"/>
    </source>
</evidence>
<gene>
    <name evidence="1" type="ORF">H5410_017245</name>
</gene>
<keyword evidence="2" id="KW-1185">Reference proteome</keyword>
<dbReference type="Proteomes" id="UP000824120">
    <property type="component" value="Chromosome 3"/>
</dbReference>
<protein>
    <submittedName>
        <fullName evidence="1">Uncharacterized protein</fullName>
    </submittedName>
</protein>
<dbReference type="EMBL" id="JACXVP010000003">
    <property type="protein sequence ID" value="KAG5617421.1"/>
    <property type="molecule type" value="Genomic_DNA"/>
</dbReference>
<dbReference type="AlphaFoldDB" id="A0A9J5ZYL5"/>
<name>A0A9J5ZYL5_SOLCO</name>
<reference evidence="1 2" key="1">
    <citation type="submission" date="2020-09" db="EMBL/GenBank/DDBJ databases">
        <title>De no assembly of potato wild relative species, Solanum commersonii.</title>
        <authorList>
            <person name="Cho K."/>
        </authorList>
    </citation>
    <scope>NUCLEOTIDE SEQUENCE [LARGE SCALE GENOMIC DNA]</scope>
    <source>
        <strain evidence="1">LZ3.2</strain>
        <tissue evidence="1">Leaf</tissue>
    </source>
</reference>
<accession>A0A9J5ZYL5</accession>
<evidence type="ECO:0000313" key="2">
    <source>
        <dbReference type="Proteomes" id="UP000824120"/>
    </source>
</evidence>
<comment type="caution">
    <text evidence="1">The sequence shown here is derived from an EMBL/GenBank/DDBJ whole genome shotgun (WGS) entry which is preliminary data.</text>
</comment>